<reference evidence="1 2" key="1">
    <citation type="journal article" date="2019" name="G3 (Bethesda)">
        <title>Sequencing of a Wild Apple (Malus baccata) Genome Unravels the Differences Between Cultivated and Wild Apple Species Regarding Disease Resistance and Cold Tolerance.</title>
        <authorList>
            <person name="Chen X."/>
        </authorList>
    </citation>
    <scope>NUCLEOTIDE SEQUENCE [LARGE SCALE GENOMIC DNA]</scope>
    <source>
        <strain evidence="2">cv. Shandingzi</strain>
        <tissue evidence="1">Leaves</tissue>
    </source>
</reference>
<evidence type="ECO:0000313" key="2">
    <source>
        <dbReference type="Proteomes" id="UP000315295"/>
    </source>
</evidence>
<keyword evidence="2" id="KW-1185">Reference proteome</keyword>
<dbReference type="EMBL" id="VIEB01000705">
    <property type="protein sequence ID" value="TQD82837.1"/>
    <property type="molecule type" value="Genomic_DNA"/>
</dbReference>
<sequence length="52" mass="6408">MHFRGEKPMLLQRKINPIKIPRIRELLGSFQLHMPRKIKQRRKRWTSISENI</sequence>
<protein>
    <submittedName>
        <fullName evidence="1">Uncharacterized protein</fullName>
    </submittedName>
</protein>
<proteinExistence type="predicted"/>
<evidence type="ECO:0000313" key="1">
    <source>
        <dbReference type="EMBL" id="TQD82837.1"/>
    </source>
</evidence>
<organism evidence="1 2">
    <name type="scientific">Malus baccata</name>
    <name type="common">Siberian crab apple</name>
    <name type="synonym">Pyrus baccata</name>
    <dbReference type="NCBI Taxonomy" id="106549"/>
    <lineage>
        <taxon>Eukaryota</taxon>
        <taxon>Viridiplantae</taxon>
        <taxon>Streptophyta</taxon>
        <taxon>Embryophyta</taxon>
        <taxon>Tracheophyta</taxon>
        <taxon>Spermatophyta</taxon>
        <taxon>Magnoliopsida</taxon>
        <taxon>eudicotyledons</taxon>
        <taxon>Gunneridae</taxon>
        <taxon>Pentapetalae</taxon>
        <taxon>rosids</taxon>
        <taxon>fabids</taxon>
        <taxon>Rosales</taxon>
        <taxon>Rosaceae</taxon>
        <taxon>Amygdaloideae</taxon>
        <taxon>Maleae</taxon>
        <taxon>Malus</taxon>
    </lineage>
</organism>
<dbReference type="Proteomes" id="UP000315295">
    <property type="component" value="Unassembled WGS sequence"/>
</dbReference>
<comment type="caution">
    <text evidence="1">The sequence shown here is derived from an EMBL/GenBank/DDBJ whole genome shotgun (WGS) entry which is preliminary data.</text>
</comment>
<accession>A0A540L8M0</accession>
<gene>
    <name evidence="1" type="ORF">C1H46_031584</name>
</gene>
<dbReference type="AlphaFoldDB" id="A0A540L8M0"/>
<name>A0A540L8M0_MALBA</name>